<evidence type="ECO:0000256" key="1">
    <source>
        <dbReference type="ARBA" id="ARBA00005527"/>
    </source>
</evidence>
<dbReference type="InterPro" id="IPR000719">
    <property type="entry name" value="Prot_kinase_dom"/>
</dbReference>
<proteinExistence type="inferred from homology"/>
<dbReference type="InterPro" id="IPR011009">
    <property type="entry name" value="Kinase-like_dom_sf"/>
</dbReference>
<dbReference type="FunFam" id="1.10.510.10:FF:000624">
    <property type="entry name" value="Mitogen-activated protein kinase"/>
    <property type="match status" value="1"/>
</dbReference>
<dbReference type="SMART" id="SM00220">
    <property type="entry name" value="S_TKc"/>
    <property type="match status" value="1"/>
</dbReference>
<dbReference type="PROSITE" id="PS50011">
    <property type="entry name" value="PROTEIN_KINASE_DOM"/>
    <property type="match status" value="1"/>
</dbReference>
<evidence type="ECO:0000256" key="7">
    <source>
        <dbReference type="PROSITE-ProRule" id="PRU10141"/>
    </source>
</evidence>
<dbReference type="GO" id="GO:0030154">
    <property type="term" value="P:cell differentiation"/>
    <property type="evidence" value="ECO:0007669"/>
    <property type="project" value="TreeGrafter"/>
</dbReference>
<evidence type="ECO:0000313" key="10">
    <source>
        <dbReference type="EMBL" id="UKK01708.2"/>
    </source>
</evidence>
<keyword evidence="3 10" id="KW-0808">Transferase</keyword>
<evidence type="ECO:0000259" key="9">
    <source>
        <dbReference type="PROSITE" id="PS50011"/>
    </source>
</evidence>
<accession>A0A976MCA1</accession>
<dbReference type="GO" id="GO:0007165">
    <property type="term" value="P:signal transduction"/>
    <property type="evidence" value="ECO:0007669"/>
    <property type="project" value="TreeGrafter"/>
</dbReference>
<evidence type="ECO:0000313" key="11">
    <source>
        <dbReference type="Proteomes" id="UP000244811"/>
    </source>
</evidence>
<evidence type="ECO:0000256" key="5">
    <source>
        <dbReference type="ARBA" id="ARBA00022777"/>
    </source>
</evidence>
<dbReference type="PANTHER" id="PTHR24057">
    <property type="entry name" value="GLYCOGEN SYNTHASE KINASE-3 ALPHA"/>
    <property type="match status" value="1"/>
</dbReference>
<dbReference type="GO" id="GO:0050321">
    <property type="term" value="F:tau-protein kinase activity"/>
    <property type="evidence" value="ECO:0007669"/>
    <property type="project" value="UniProtKB-EC"/>
</dbReference>
<dbReference type="InterPro" id="IPR017441">
    <property type="entry name" value="Protein_kinase_ATP_BS"/>
</dbReference>
<keyword evidence="5 10" id="KW-0418">Kinase</keyword>
<dbReference type="InterPro" id="IPR039192">
    <property type="entry name" value="STKc_GSK3"/>
</dbReference>
<reference evidence="10" key="1">
    <citation type="submission" date="2022-07" db="EMBL/GenBank/DDBJ databases">
        <title>Evaluation of T. orientalis genome assembly methods using nanopore sequencing and analysis of variation between genomes.</title>
        <authorList>
            <person name="Yam J."/>
            <person name="Micallef M.L."/>
            <person name="Liu M."/>
            <person name="Djordjevic S.P."/>
            <person name="Bogema D.R."/>
            <person name="Jenkins C."/>
        </authorList>
    </citation>
    <scope>NUCLEOTIDE SEQUENCE</scope>
    <source>
        <strain evidence="10">Goon Nure</strain>
    </source>
</reference>
<evidence type="ECO:0000256" key="6">
    <source>
        <dbReference type="ARBA" id="ARBA00022840"/>
    </source>
</evidence>
<dbReference type="Proteomes" id="UP000244811">
    <property type="component" value="Chromosome 2"/>
</dbReference>
<dbReference type="GO" id="GO:0005634">
    <property type="term" value="C:nucleus"/>
    <property type="evidence" value="ECO:0007669"/>
    <property type="project" value="TreeGrafter"/>
</dbReference>
<dbReference type="PANTHER" id="PTHR24057:SF0">
    <property type="entry name" value="PROTEIN KINASE SHAGGY-RELATED"/>
    <property type="match status" value="1"/>
</dbReference>
<dbReference type="GO" id="GO:0005524">
    <property type="term" value="F:ATP binding"/>
    <property type="evidence" value="ECO:0007669"/>
    <property type="project" value="UniProtKB-UniRule"/>
</dbReference>
<protein>
    <submittedName>
        <fullName evidence="10">Glycogen synthase kinase</fullName>
        <ecNumber evidence="10">2.7.11.26</ecNumber>
    </submittedName>
</protein>
<keyword evidence="6 7" id="KW-0067">ATP-binding</keyword>
<dbReference type="InterPro" id="IPR008271">
    <property type="entry name" value="Ser/Thr_kinase_AS"/>
</dbReference>
<dbReference type="EC" id="2.7.11.26" evidence="10"/>
<dbReference type="AlphaFoldDB" id="A0A976MCA1"/>
<comment type="similarity">
    <text evidence="1">Belongs to the protein kinase superfamily. CMGC Ser/Thr protein kinase family. GSK-3 subfamily.</text>
</comment>
<dbReference type="CDD" id="cd14137">
    <property type="entry name" value="STKc_GSK3"/>
    <property type="match status" value="1"/>
</dbReference>
<dbReference type="PROSITE" id="PS00108">
    <property type="entry name" value="PROTEIN_KINASE_ST"/>
    <property type="match status" value="1"/>
</dbReference>
<dbReference type="Pfam" id="PF00069">
    <property type="entry name" value="Pkinase"/>
    <property type="match status" value="1"/>
</dbReference>
<dbReference type="EMBL" id="CP056071">
    <property type="protein sequence ID" value="UKK01708.2"/>
    <property type="molecule type" value="Genomic_DNA"/>
</dbReference>
<dbReference type="GO" id="GO:0005737">
    <property type="term" value="C:cytoplasm"/>
    <property type="evidence" value="ECO:0007669"/>
    <property type="project" value="TreeGrafter"/>
</dbReference>
<feature type="domain" description="Protein kinase" evidence="9">
    <location>
        <begin position="14"/>
        <end position="309"/>
    </location>
</feature>
<name>A0A976MCA1_THEOR</name>
<sequence>MLPEENNSDHESWYKLNKIVGNGSFGIVHEAFVLKTNERVAIKKVLQDPRYKNRELSIMKELGHPNVVKLRDYYYTIESTSPENNQDKPEEEDRKYLNLVMEYIPETVHRVTRCYFKSLGFMPINLIRIYAFQLCRAFGYIHSLNICHRDLKPHNLLVDPLTNVLKLCDFGSAKKLVKGDWSVSYICSRFYRAPELMLGSNEYTTAIDSWSIGCVLSELILGRPLFCGDTSIDQLVKIIQILGTPTLAEMKAMNPEYNNINFPNLRGVELCSVFPKNTDPRFIDIVSQFLQYDPKLRLKPLDALTHPFFTDLFDSPQVDSYNGNSKDDNIVDVINVNLVPKNLVDFTYEEVNFMSAQTKQYFNIM</sequence>
<keyword evidence="2 8" id="KW-0723">Serine/threonine-protein kinase</keyword>
<dbReference type="Gene3D" id="3.30.200.20">
    <property type="entry name" value="Phosphorylase Kinase, domain 1"/>
    <property type="match status" value="1"/>
</dbReference>
<organism evidence="10 11">
    <name type="scientific">Theileria orientalis</name>
    <dbReference type="NCBI Taxonomy" id="68886"/>
    <lineage>
        <taxon>Eukaryota</taxon>
        <taxon>Sar</taxon>
        <taxon>Alveolata</taxon>
        <taxon>Apicomplexa</taxon>
        <taxon>Aconoidasida</taxon>
        <taxon>Piroplasmida</taxon>
        <taxon>Theileriidae</taxon>
        <taxon>Theileria</taxon>
    </lineage>
</organism>
<feature type="binding site" evidence="7">
    <location>
        <position position="44"/>
    </location>
    <ligand>
        <name>ATP</name>
        <dbReference type="ChEBI" id="CHEBI:30616"/>
    </ligand>
</feature>
<dbReference type="PROSITE" id="PS00107">
    <property type="entry name" value="PROTEIN_KINASE_ATP"/>
    <property type="match status" value="1"/>
</dbReference>
<evidence type="ECO:0000256" key="4">
    <source>
        <dbReference type="ARBA" id="ARBA00022741"/>
    </source>
</evidence>
<dbReference type="Gene3D" id="1.10.510.10">
    <property type="entry name" value="Transferase(Phosphotransferase) domain 1"/>
    <property type="match status" value="1"/>
</dbReference>
<evidence type="ECO:0000256" key="2">
    <source>
        <dbReference type="ARBA" id="ARBA00022527"/>
    </source>
</evidence>
<dbReference type="SUPFAM" id="SSF56112">
    <property type="entry name" value="Protein kinase-like (PK-like)"/>
    <property type="match status" value="1"/>
</dbReference>
<gene>
    <name evidence="10" type="ORF">MACK_001061</name>
</gene>
<evidence type="ECO:0000256" key="3">
    <source>
        <dbReference type="ARBA" id="ARBA00022679"/>
    </source>
</evidence>
<evidence type="ECO:0000256" key="8">
    <source>
        <dbReference type="RuleBase" id="RU000304"/>
    </source>
</evidence>
<keyword evidence="4 7" id="KW-0547">Nucleotide-binding</keyword>
<dbReference type="InterPro" id="IPR050591">
    <property type="entry name" value="GSK-3"/>
</dbReference>